<reference evidence="1 2" key="1">
    <citation type="submission" date="2024-11" db="EMBL/GenBank/DDBJ databases">
        <title>Draft genome sequences of two bacteria associated to sugarcane roots in Colombia.</title>
        <authorList>
            <person name="Pardo-Diaz S."/>
            <person name="Masmela-Mendoza J."/>
            <person name="Delgadillo-Duran P."/>
            <person name="Bautista E.J."/>
            <person name="Rojas-Tapias D.F."/>
        </authorList>
    </citation>
    <scope>NUCLEOTIDE SEQUENCE [LARGE SCALE GENOMIC DNA]</scope>
    <source>
        <strain evidence="1 2">Ap18</strain>
    </source>
</reference>
<keyword evidence="2" id="KW-1185">Reference proteome</keyword>
<evidence type="ECO:0000313" key="2">
    <source>
        <dbReference type="Proteomes" id="UP001628281"/>
    </source>
</evidence>
<name>A0ABW8V8I7_9PROT</name>
<sequence>MPIRNRRNFDPNRARRILRLLGMSNVEFMGRYNRTTGANARAPDVSAWLAGRRPMPDAAVVLLKALVWCARLKR</sequence>
<dbReference type="RefSeq" id="WP_407824019.1">
    <property type="nucleotide sequence ID" value="NZ_JBJLSN010000011.1"/>
</dbReference>
<gene>
    <name evidence="1" type="ORF">ACJ41P_10515</name>
</gene>
<evidence type="ECO:0000313" key="1">
    <source>
        <dbReference type="EMBL" id="MFL7901556.1"/>
    </source>
</evidence>
<organism evidence="1 2">
    <name type="scientific">Azospirillum argentinense</name>
    <dbReference type="NCBI Taxonomy" id="2970906"/>
    <lineage>
        <taxon>Bacteria</taxon>
        <taxon>Pseudomonadati</taxon>
        <taxon>Pseudomonadota</taxon>
        <taxon>Alphaproteobacteria</taxon>
        <taxon>Rhodospirillales</taxon>
        <taxon>Azospirillaceae</taxon>
        <taxon>Azospirillum</taxon>
    </lineage>
</organism>
<comment type="caution">
    <text evidence="1">The sequence shown here is derived from an EMBL/GenBank/DDBJ whole genome shotgun (WGS) entry which is preliminary data.</text>
</comment>
<protein>
    <recommendedName>
        <fullName evidence="3">XRE family transcriptional regulator</fullName>
    </recommendedName>
</protein>
<proteinExistence type="predicted"/>
<evidence type="ECO:0008006" key="3">
    <source>
        <dbReference type="Google" id="ProtNLM"/>
    </source>
</evidence>
<dbReference type="EMBL" id="JBJLSN010000011">
    <property type="protein sequence ID" value="MFL7901556.1"/>
    <property type="molecule type" value="Genomic_DNA"/>
</dbReference>
<accession>A0ABW8V8I7</accession>
<dbReference type="Proteomes" id="UP001628281">
    <property type="component" value="Unassembled WGS sequence"/>
</dbReference>